<evidence type="ECO:0000256" key="4">
    <source>
        <dbReference type="ARBA" id="ARBA00022679"/>
    </source>
</evidence>
<keyword evidence="2" id="KW-1003">Cell membrane</keyword>
<dbReference type="PANTHER" id="PTHR30606:SF10">
    <property type="entry name" value="PHOSPHATIDYLINOSITOL MANNOSIDE ACYLTRANSFERASE"/>
    <property type="match status" value="1"/>
</dbReference>
<protein>
    <recommendedName>
        <fullName evidence="9">Lipid A biosynthesis lauroyl acyltransferase</fullName>
    </recommendedName>
</protein>
<dbReference type="EMBL" id="LICA01000209">
    <property type="protein sequence ID" value="KRO93802.1"/>
    <property type="molecule type" value="Genomic_DNA"/>
</dbReference>
<proteinExistence type="predicted"/>
<dbReference type="CDD" id="cd07984">
    <property type="entry name" value="LPLAT_LABLAT-like"/>
    <property type="match status" value="1"/>
</dbReference>
<comment type="caution">
    <text evidence="7">The sequence shown here is derived from an EMBL/GenBank/DDBJ whole genome shotgun (WGS) entry which is preliminary data.</text>
</comment>
<keyword evidence="4" id="KW-0808">Transferase</keyword>
<gene>
    <name evidence="7" type="ORF">ABS24_03330</name>
</gene>
<dbReference type="InterPro" id="IPR004960">
    <property type="entry name" value="LipA_acyltrans"/>
</dbReference>
<keyword evidence="3" id="KW-0997">Cell inner membrane</keyword>
<keyword evidence="6" id="KW-0012">Acyltransferase</keyword>
<evidence type="ECO:0000313" key="7">
    <source>
        <dbReference type="EMBL" id="KRO93802.1"/>
    </source>
</evidence>
<dbReference type="GO" id="GO:0016746">
    <property type="term" value="F:acyltransferase activity"/>
    <property type="evidence" value="ECO:0007669"/>
    <property type="project" value="UniProtKB-KW"/>
</dbReference>
<name>A0A0R2U8Z1_9GAMM</name>
<dbReference type="AlphaFoldDB" id="A0A0R2U8Z1"/>
<evidence type="ECO:0000256" key="2">
    <source>
        <dbReference type="ARBA" id="ARBA00022475"/>
    </source>
</evidence>
<dbReference type="Proteomes" id="UP000051213">
    <property type="component" value="Unassembled WGS sequence"/>
</dbReference>
<accession>A0A0R2U8Z1</accession>
<reference evidence="7 8" key="1">
    <citation type="submission" date="2015-10" db="EMBL/GenBank/DDBJ databases">
        <title>Metagenome-Assembled Genomes uncover a global brackish microbiome.</title>
        <authorList>
            <person name="Hugerth L.W."/>
            <person name="Larsson J."/>
            <person name="Alneberg J."/>
            <person name="Lindh M.V."/>
            <person name="Legrand C."/>
            <person name="Pinhassi J."/>
            <person name="Andersson A.F."/>
        </authorList>
    </citation>
    <scope>NUCLEOTIDE SEQUENCE [LARGE SCALE GENOMIC DNA]</scope>
    <source>
        <strain evidence="7">BACL26 MAG-121220-bin70</strain>
    </source>
</reference>
<evidence type="ECO:0000256" key="5">
    <source>
        <dbReference type="ARBA" id="ARBA00023136"/>
    </source>
</evidence>
<evidence type="ECO:0000256" key="6">
    <source>
        <dbReference type="ARBA" id="ARBA00023315"/>
    </source>
</evidence>
<dbReference type="GO" id="GO:0009247">
    <property type="term" value="P:glycolipid biosynthetic process"/>
    <property type="evidence" value="ECO:0007669"/>
    <property type="project" value="UniProtKB-ARBA"/>
</dbReference>
<keyword evidence="5" id="KW-0472">Membrane</keyword>
<evidence type="ECO:0000256" key="1">
    <source>
        <dbReference type="ARBA" id="ARBA00004533"/>
    </source>
</evidence>
<comment type="subcellular location">
    <subcellularLocation>
        <location evidence="1">Cell inner membrane</location>
    </subcellularLocation>
</comment>
<dbReference type="GO" id="GO:0005886">
    <property type="term" value="C:plasma membrane"/>
    <property type="evidence" value="ECO:0007669"/>
    <property type="project" value="UniProtKB-SubCell"/>
</dbReference>
<evidence type="ECO:0000313" key="8">
    <source>
        <dbReference type="Proteomes" id="UP000051213"/>
    </source>
</evidence>
<dbReference type="PANTHER" id="PTHR30606">
    <property type="entry name" value="LIPID A BIOSYNTHESIS LAUROYL ACYLTRANSFERASE"/>
    <property type="match status" value="1"/>
</dbReference>
<dbReference type="PIRSF" id="PIRSF026649">
    <property type="entry name" value="MsbB"/>
    <property type="match status" value="1"/>
</dbReference>
<evidence type="ECO:0000256" key="3">
    <source>
        <dbReference type="ARBA" id="ARBA00022519"/>
    </source>
</evidence>
<sequence length="291" mass="32245">MRNKLILYALKCIAWLPLTVARALGRGLGALIVILNLHPARTAKINLALCYPRMTEADINRLSAKRMSHLAQTLFETPKVWREGNIGLETKILAIRGLELFEASLSAGLGTILIIPHQGNWEVLGLWASQKAAMTSLYDPPRMIELEAWIKASREQAGATLVPTNLRGVAALIKALQRGDITGILPDQQPPLNSGEFAPFLGIQTQTMTLIHKLLQRSGSRALMCTALRVPGGWEIHFLPVAREIYSDDQQLSLAALNQGVEAVIDLAPEQYQWEYKRFRARPDGEPSVYP</sequence>
<evidence type="ECO:0008006" key="9">
    <source>
        <dbReference type="Google" id="ProtNLM"/>
    </source>
</evidence>
<organism evidence="7 8">
    <name type="scientific">SAR92 bacterium BACL26 MAG-121220-bin70</name>
    <dbReference type="NCBI Taxonomy" id="1655626"/>
    <lineage>
        <taxon>Bacteria</taxon>
        <taxon>Pseudomonadati</taxon>
        <taxon>Pseudomonadota</taxon>
        <taxon>Gammaproteobacteria</taxon>
        <taxon>Cellvibrionales</taxon>
        <taxon>Porticoccaceae</taxon>
        <taxon>SAR92 clade</taxon>
    </lineage>
</organism>
<dbReference type="Pfam" id="PF03279">
    <property type="entry name" value="Lip_A_acyltrans"/>
    <property type="match status" value="1"/>
</dbReference>